<dbReference type="OrthoDB" id="9800498at2"/>
<dbReference type="EMBL" id="FXTN01000009">
    <property type="protein sequence ID" value="SMO87108.1"/>
    <property type="molecule type" value="Genomic_DNA"/>
</dbReference>
<organism evidence="1 2">
    <name type="scientific">Pedobacter westerhofensis</name>
    <dbReference type="NCBI Taxonomy" id="425512"/>
    <lineage>
        <taxon>Bacteria</taxon>
        <taxon>Pseudomonadati</taxon>
        <taxon>Bacteroidota</taxon>
        <taxon>Sphingobacteriia</taxon>
        <taxon>Sphingobacteriales</taxon>
        <taxon>Sphingobacteriaceae</taxon>
        <taxon>Pedobacter</taxon>
    </lineage>
</organism>
<protein>
    <submittedName>
        <fullName evidence="1">Uncharacterized protein</fullName>
    </submittedName>
</protein>
<keyword evidence="2" id="KW-1185">Reference proteome</keyword>
<name>A0A521ET24_9SPHI</name>
<sequence>MKTYTNTKNITAKIFYDLLKSNFKEMFPKETLGYGINQNLIAIEDKGKSIYEIEVTDELFTLLPIDPAEKKIGKKLEQFIEASLLPADEL</sequence>
<evidence type="ECO:0000313" key="1">
    <source>
        <dbReference type="EMBL" id="SMO87108.1"/>
    </source>
</evidence>
<dbReference type="RefSeq" id="WP_142529531.1">
    <property type="nucleotide sequence ID" value="NZ_CBCSJO010000009.1"/>
</dbReference>
<proteinExistence type="predicted"/>
<gene>
    <name evidence="1" type="ORF">SAMN06265348_109110</name>
</gene>
<accession>A0A521ET24</accession>
<dbReference type="AlphaFoldDB" id="A0A521ET24"/>
<reference evidence="1 2" key="1">
    <citation type="submission" date="2017-05" db="EMBL/GenBank/DDBJ databases">
        <authorList>
            <person name="Varghese N."/>
            <person name="Submissions S."/>
        </authorList>
    </citation>
    <scope>NUCLEOTIDE SEQUENCE [LARGE SCALE GENOMIC DNA]</scope>
    <source>
        <strain evidence="1 2">DSM 19036</strain>
    </source>
</reference>
<dbReference type="Proteomes" id="UP000320300">
    <property type="component" value="Unassembled WGS sequence"/>
</dbReference>
<evidence type="ECO:0000313" key="2">
    <source>
        <dbReference type="Proteomes" id="UP000320300"/>
    </source>
</evidence>